<sequence length="390" mass="45059">MRGKYNLLMIQQMLEQMKLQEGAKQVQAPLKFVIEMKEYEKKVVAIKGEEAKQVAEGGKVQGKSQMRDSSPIIIDRVKPQKKRFSHSHSNSPKHADLASAKNHSIRRLSEKEDSQVTLLRKELLKLRVQNQADAEDIERMAGYISETEIKLQRKRVMVRKVADEVRELREMQTELQTIATEKLRPMACEQMEAFKVQVLKMVSQCSQLEADKETVLTHMSTLTLQYEENFASLVQGLTERLAISHNILNPHQRQDLTTTIIADVTSTQRELFHDVKLFLHHAHSLTHTLNQGHYANNLLALKRDQASRKCDLYHLKVDRARHEFQEAKKREKAVRDALERARAQEREASRLLCEKKGMLEGRVGVDAVQEKIGAQRREMQKVQRMIDNAM</sequence>
<evidence type="ECO:0000313" key="3">
    <source>
        <dbReference type="EMBL" id="TNV78027.1"/>
    </source>
</evidence>
<dbReference type="EMBL" id="RRYP01011006">
    <property type="protein sequence ID" value="TNV78027.1"/>
    <property type="molecule type" value="Genomic_DNA"/>
</dbReference>
<dbReference type="Proteomes" id="UP000785679">
    <property type="component" value="Unassembled WGS sequence"/>
</dbReference>
<name>A0A8J8NML0_HALGN</name>
<keyword evidence="4" id="KW-1185">Reference proteome</keyword>
<gene>
    <name evidence="3" type="ORF">FGO68_gene11854</name>
</gene>
<proteinExistence type="predicted"/>
<evidence type="ECO:0000256" key="2">
    <source>
        <dbReference type="SAM" id="MobiDB-lite"/>
    </source>
</evidence>
<keyword evidence="1" id="KW-0175">Coiled coil</keyword>
<feature type="region of interest" description="Disordered" evidence="2">
    <location>
        <begin position="78"/>
        <end position="111"/>
    </location>
</feature>
<dbReference type="AlphaFoldDB" id="A0A8J8NML0"/>
<feature type="coiled-coil region" evidence="1">
    <location>
        <begin position="317"/>
        <end position="385"/>
    </location>
</feature>
<protein>
    <submittedName>
        <fullName evidence="3">Uncharacterized protein</fullName>
    </submittedName>
</protein>
<reference evidence="3" key="1">
    <citation type="submission" date="2019-06" db="EMBL/GenBank/DDBJ databases">
        <authorList>
            <person name="Zheng W."/>
        </authorList>
    </citation>
    <scope>NUCLEOTIDE SEQUENCE</scope>
    <source>
        <strain evidence="3">QDHG01</strain>
    </source>
</reference>
<evidence type="ECO:0000256" key="1">
    <source>
        <dbReference type="SAM" id="Coils"/>
    </source>
</evidence>
<accession>A0A8J8NML0</accession>
<evidence type="ECO:0000313" key="4">
    <source>
        <dbReference type="Proteomes" id="UP000785679"/>
    </source>
</evidence>
<comment type="caution">
    <text evidence="3">The sequence shown here is derived from an EMBL/GenBank/DDBJ whole genome shotgun (WGS) entry which is preliminary data.</text>
</comment>
<organism evidence="3 4">
    <name type="scientific">Halteria grandinella</name>
    <dbReference type="NCBI Taxonomy" id="5974"/>
    <lineage>
        <taxon>Eukaryota</taxon>
        <taxon>Sar</taxon>
        <taxon>Alveolata</taxon>
        <taxon>Ciliophora</taxon>
        <taxon>Intramacronucleata</taxon>
        <taxon>Spirotrichea</taxon>
        <taxon>Stichotrichia</taxon>
        <taxon>Sporadotrichida</taxon>
        <taxon>Halteriidae</taxon>
        <taxon>Halteria</taxon>
    </lineage>
</organism>